<gene>
    <name evidence="2" type="ORF">SO802_015616</name>
</gene>
<dbReference type="InterPro" id="IPR012337">
    <property type="entry name" value="RNaseH-like_sf"/>
</dbReference>
<dbReference type="CDD" id="cd06222">
    <property type="entry name" value="RNase_H_like"/>
    <property type="match status" value="1"/>
</dbReference>
<protein>
    <recommendedName>
        <fullName evidence="1">RNase H type-1 domain-containing protein</fullName>
    </recommendedName>
</protein>
<sequence length="254" mass="28228">MFATEKDLQNVIFEGDSASVINAISQESPVLNSYGDVVDDIRTLVSDFQSFQFVHLHRSFAPWYEVNSDAAIFTSNNSTGLGAIIRDHGGCVETALSKSLPLSLGQLKAEAKALEESLLLVWDGGVWDVLFECDFKIVYNAVSECSDPPLFFATNCRNKQQSCEEWKMGSTRKAIVAVSVGVVEAMKDQGICRWNFIIRSAEQHAKNNLRSFTQAKSLSSSTSAMVSNKLRDEKMKQSEESLRKVMYLSCWGPN</sequence>
<proteinExistence type="predicted"/>
<evidence type="ECO:0000259" key="1">
    <source>
        <dbReference type="Pfam" id="PF13456"/>
    </source>
</evidence>
<name>A0AAW2CXH2_9ROSI</name>
<dbReference type="PANTHER" id="PTHR33090">
    <property type="entry name" value="DUF3774 DOMAIN PROTEIN-RELATED"/>
    <property type="match status" value="1"/>
</dbReference>
<evidence type="ECO:0000313" key="2">
    <source>
        <dbReference type="EMBL" id="KAL0001835.1"/>
    </source>
</evidence>
<reference evidence="2 3" key="1">
    <citation type="submission" date="2024-01" db="EMBL/GenBank/DDBJ databases">
        <title>A telomere-to-telomere, gap-free genome of sweet tea (Lithocarpus litseifolius).</title>
        <authorList>
            <person name="Zhou J."/>
        </authorList>
    </citation>
    <scope>NUCLEOTIDE SEQUENCE [LARGE SCALE GENOMIC DNA]</scope>
    <source>
        <strain evidence="2">Zhou-2022a</strain>
        <tissue evidence="2">Leaf</tissue>
    </source>
</reference>
<dbReference type="Pfam" id="PF13456">
    <property type="entry name" value="RVT_3"/>
    <property type="match status" value="2"/>
</dbReference>
<accession>A0AAW2CXH2</accession>
<feature type="domain" description="RNase H type-1" evidence="1">
    <location>
        <begin position="67"/>
        <end position="144"/>
    </location>
</feature>
<dbReference type="InterPro" id="IPR044730">
    <property type="entry name" value="RNase_H-like_dom_plant"/>
</dbReference>
<feature type="domain" description="RNase H type-1" evidence="1">
    <location>
        <begin position="2"/>
        <end position="59"/>
    </location>
</feature>
<dbReference type="SUPFAM" id="SSF53098">
    <property type="entry name" value="Ribonuclease H-like"/>
    <property type="match status" value="1"/>
</dbReference>
<evidence type="ECO:0000313" key="3">
    <source>
        <dbReference type="Proteomes" id="UP001459277"/>
    </source>
</evidence>
<organism evidence="2 3">
    <name type="scientific">Lithocarpus litseifolius</name>
    <dbReference type="NCBI Taxonomy" id="425828"/>
    <lineage>
        <taxon>Eukaryota</taxon>
        <taxon>Viridiplantae</taxon>
        <taxon>Streptophyta</taxon>
        <taxon>Embryophyta</taxon>
        <taxon>Tracheophyta</taxon>
        <taxon>Spermatophyta</taxon>
        <taxon>Magnoliopsida</taxon>
        <taxon>eudicotyledons</taxon>
        <taxon>Gunneridae</taxon>
        <taxon>Pentapetalae</taxon>
        <taxon>rosids</taxon>
        <taxon>fabids</taxon>
        <taxon>Fagales</taxon>
        <taxon>Fagaceae</taxon>
        <taxon>Lithocarpus</taxon>
    </lineage>
</organism>
<dbReference type="AlphaFoldDB" id="A0AAW2CXH2"/>
<keyword evidence="3" id="KW-1185">Reference proteome</keyword>
<dbReference type="InterPro" id="IPR002156">
    <property type="entry name" value="RNaseH_domain"/>
</dbReference>
<dbReference type="Proteomes" id="UP001459277">
    <property type="component" value="Unassembled WGS sequence"/>
</dbReference>
<dbReference type="GO" id="GO:0004523">
    <property type="term" value="F:RNA-DNA hybrid ribonuclease activity"/>
    <property type="evidence" value="ECO:0007669"/>
    <property type="project" value="InterPro"/>
</dbReference>
<comment type="caution">
    <text evidence="2">The sequence shown here is derived from an EMBL/GenBank/DDBJ whole genome shotgun (WGS) entry which is preliminary data.</text>
</comment>
<dbReference type="GO" id="GO:0003676">
    <property type="term" value="F:nucleic acid binding"/>
    <property type="evidence" value="ECO:0007669"/>
    <property type="project" value="InterPro"/>
</dbReference>
<dbReference type="InterPro" id="IPR022251">
    <property type="entry name" value="DUF3774_wound-induced"/>
</dbReference>
<dbReference type="EMBL" id="JAZDWU010000005">
    <property type="protein sequence ID" value="KAL0001835.1"/>
    <property type="molecule type" value="Genomic_DNA"/>
</dbReference>
<dbReference type="Pfam" id="PF12609">
    <property type="entry name" value="DUF3774"/>
    <property type="match status" value="1"/>
</dbReference>